<reference evidence="3" key="1">
    <citation type="submission" date="2006-01" db="EMBL/GenBank/DDBJ databases">
        <title>uncultured crenarchaeote 31-F-01.</title>
        <authorList>
            <person name="Nunoura T."/>
            <person name="Takami H."/>
            <person name="Oida H."/>
            <person name="Nishi S."/>
            <person name="Shimamura S."/>
            <person name="Takai K."/>
            <person name="Ishino Y."/>
            <person name="Horikoshi K."/>
        </authorList>
    </citation>
    <scope>NUCLEOTIDE SEQUENCE</scope>
</reference>
<dbReference type="InterPro" id="IPR037171">
    <property type="entry name" value="NagB/RpiA_transferase-like"/>
</dbReference>
<dbReference type="PANTHER" id="PTHR11934:SF0">
    <property type="entry name" value="RIBOSE-5-PHOSPHATE ISOMERASE"/>
    <property type="match status" value="1"/>
</dbReference>
<feature type="binding site" evidence="2">
    <location>
        <begin position="28"/>
        <end position="31"/>
    </location>
    <ligand>
        <name>substrate</name>
    </ligand>
</feature>
<dbReference type="EC" id="5.3.1.6" evidence="2"/>
<dbReference type="HAMAP" id="MF_00170">
    <property type="entry name" value="Rib_5P_isom_A"/>
    <property type="match status" value="1"/>
</dbReference>
<feature type="active site" description="Proton acceptor" evidence="2">
    <location>
        <position position="110"/>
    </location>
</feature>
<comment type="pathway">
    <text evidence="2">Carbohydrate degradation; pentose phosphate pathway; D-ribose 5-phosphate from D-ribulose 5-phosphate (non-oxidative stage): step 1/1.</text>
</comment>
<dbReference type="Gene3D" id="3.40.50.1360">
    <property type="match status" value="1"/>
</dbReference>
<feature type="binding site" evidence="2">
    <location>
        <begin position="101"/>
        <end position="104"/>
    </location>
    <ligand>
        <name>substrate</name>
    </ligand>
</feature>
<dbReference type="GO" id="GO:0005829">
    <property type="term" value="C:cytosol"/>
    <property type="evidence" value="ECO:0007669"/>
    <property type="project" value="TreeGrafter"/>
</dbReference>
<dbReference type="Gene3D" id="3.30.70.260">
    <property type="match status" value="1"/>
</dbReference>
<dbReference type="NCBIfam" id="NF001924">
    <property type="entry name" value="PRK00702.1"/>
    <property type="match status" value="1"/>
</dbReference>
<dbReference type="InterPro" id="IPR020672">
    <property type="entry name" value="Ribose5P_isomerase_typA_subgr"/>
</dbReference>
<dbReference type="InterPro" id="IPR004788">
    <property type="entry name" value="Ribose5P_isomerase_type_A"/>
</dbReference>
<dbReference type="GO" id="GO:0009052">
    <property type="term" value="P:pentose-phosphate shunt, non-oxidative branch"/>
    <property type="evidence" value="ECO:0007669"/>
    <property type="project" value="UniProtKB-UniRule"/>
</dbReference>
<accession>Q1ERB6</accession>
<feature type="binding site" evidence="2">
    <location>
        <position position="128"/>
    </location>
    <ligand>
        <name>substrate</name>
    </ligand>
</feature>
<keyword evidence="1 2" id="KW-0413">Isomerase</keyword>
<protein>
    <recommendedName>
        <fullName evidence="2">Ribose-5-phosphate isomerase A</fullName>
        <ecNumber evidence="2">5.3.1.6</ecNumber>
    </recommendedName>
    <alternativeName>
        <fullName evidence="2">Phosphoriboisomerase A</fullName>
        <shortName evidence="2">PRI</shortName>
    </alternativeName>
</protein>
<dbReference type="GO" id="GO:0004751">
    <property type="term" value="F:ribose-5-phosphate isomerase activity"/>
    <property type="evidence" value="ECO:0007669"/>
    <property type="project" value="UniProtKB-UniRule"/>
</dbReference>
<proteinExistence type="inferred from homology"/>
<dbReference type="SUPFAM" id="SSF100950">
    <property type="entry name" value="NagB/RpiA/CoA transferase-like"/>
    <property type="match status" value="1"/>
</dbReference>
<evidence type="ECO:0000313" key="3">
    <source>
        <dbReference type="EMBL" id="BAE95210.1"/>
    </source>
</evidence>
<dbReference type="GO" id="GO:0006014">
    <property type="term" value="P:D-ribose metabolic process"/>
    <property type="evidence" value="ECO:0007669"/>
    <property type="project" value="TreeGrafter"/>
</dbReference>
<comment type="subunit">
    <text evidence="2">Homodimer.</text>
</comment>
<comment type="function">
    <text evidence="2">Catalyzes the reversible conversion of ribose-5-phosphate to ribulose 5-phosphate.</text>
</comment>
<dbReference type="NCBIfam" id="TIGR00021">
    <property type="entry name" value="rpiA"/>
    <property type="match status" value="1"/>
</dbReference>
<dbReference type="AlphaFoldDB" id="Q1ERB6"/>
<comment type="similarity">
    <text evidence="2">Belongs to the ribose 5-phosphate isomerase family.</text>
</comment>
<name>Q1ERB6_9ARCH</name>
<comment type="catalytic activity">
    <reaction evidence="2">
        <text>aldehydo-D-ribose 5-phosphate = D-ribulose 5-phosphate</text>
        <dbReference type="Rhea" id="RHEA:14657"/>
        <dbReference type="ChEBI" id="CHEBI:58121"/>
        <dbReference type="ChEBI" id="CHEBI:58273"/>
        <dbReference type="EC" id="5.3.1.6"/>
    </reaction>
</comment>
<feature type="binding site" evidence="2">
    <location>
        <begin position="87"/>
        <end position="90"/>
    </location>
    <ligand>
        <name>substrate</name>
    </ligand>
</feature>
<dbReference type="SUPFAM" id="SSF75445">
    <property type="entry name" value="D-ribose-5-phosphate isomerase (RpiA), lid domain"/>
    <property type="match status" value="1"/>
</dbReference>
<organism evidence="3">
    <name type="scientific">uncultured Candidatus Nitrosocaldus sp</name>
    <dbReference type="NCBI Taxonomy" id="766501"/>
    <lineage>
        <taxon>Archaea</taxon>
        <taxon>Nitrososphaerota</taxon>
        <taxon>Nitrososphaeria</taxon>
        <taxon>Candidatus Nitrosocaldales</taxon>
        <taxon>Candidatus Nitrosocaldaceae</taxon>
        <taxon>Candidatus Nitrosocaldus</taxon>
        <taxon>environmental samples</taxon>
    </lineage>
</organism>
<evidence type="ECO:0000256" key="2">
    <source>
        <dbReference type="HAMAP-Rule" id="MF_00170"/>
    </source>
</evidence>
<dbReference type="EMBL" id="AB246700">
    <property type="protein sequence ID" value="BAE95210.1"/>
    <property type="molecule type" value="Genomic_DNA"/>
</dbReference>
<dbReference type="Pfam" id="PF06026">
    <property type="entry name" value="Rib_5-P_isom_A"/>
    <property type="match status" value="1"/>
</dbReference>
<gene>
    <name evidence="3" type="primary">HGP-10</name>
    <name evidence="2" type="synonym">rpiA</name>
</gene>
<sequence length="230" mass="25360">MNTITMTRMLESAVYEHVRDGMIIGLGSGRTVAALLDVLARMSRSMGIDMASIRFIPTSLQIKMKAEELKMSIGDESLIPSVDLVFDGADQIDANSLVMIKGGGGALLREKVLMYAAKKVVILADESKYVDKLTLPIPIEVVPYARAYVSNMLRSMYAEPSVRVNDRGYPIMTENGNIIIDTVFSSIEDPYNLEHRLKCIPGVVEVGLFSKAADLYYKARGDGRFDVIGR</sequence>
<dbReference type="CDD" id="cd01398">
    <property type="entry name" value="RPI_A"/>
    <property type="match status" value="1"/>
</dbReference>
<dbReference type="UniPathway" id="UPA00115">
    <property type="reaction ID" value="UER00412"/>
</dbReference>
<evidence type="ECO:0000256" key="1">
    <source>
        <dbReference type="ARBA" id="ARBA00023235"/>
    </source>
</evidence>
<dbReference type="PANTHER" id="PTHR11934">
    <property type="entry name" value="RIBOSE-5-PHOSPHATE ISOMERASE"/>
    <property type="match status" value="1"/>
</dbReference>